<evidence type="ECO:0000313" key="2">
    <source>
        <dbReference type="Proteomes" id="UP000703269"/>
    </source>
</evidence>
<dbReference type="AlphaFoldDB" id="A0A9P3GCW9"/>
<proteinExistence type="predicted"/>
<dbReference type="Proteomes" id="UP000703269">
    <property type="component" value="Unassembled WGS sequence"/>
</dbReference>
<sequence length="206" mass="23679">MSDSPQLPFDLGSRKDTLYAAGFCGVVWRDKFPDDEEKARCIRLVDAVRATVKRKLCAELDALAASNAWQRSDLEGAELLAWREEFGQLVAVVRELERDHDRPLRFLAAHASAQRGLYALILVAMTAHMQNEFLTKEMQYREQRFRRGHEVPELNCELPLLFGVATIVEHRRTLERWARELEWRICWATLEMSSAASAHDKTAPAR</sequence>
<dbReference type="EMBL" id="BPQB01000026">
    <property type="protein sequence ID" value="GJE92342.1"/>
    <property type="molecule type" value="Genomic_DNA"/>
</dbReference>
<protein>
    <submittedName>
        <fullName evidence="1">Uncharacterized protein</fullName>
    </submittedName>
</protein>
<gene>
    <name evidence="1" type="ORF">PsYK624_084960</name>
</gene>
<comment type="caution">
    <text evidence="1">The sequence shown here is derived from an EMBL/GenBank/DDBJ whole genome shotgun (WGS) entry which is preliminary data.</text>
</comment>
<reference evidence="1 2" key="1">
    <citation type="submission" date="2021-08" db="EMBL/GenBank/DDBJ databases">
        <title>Draft Genome Sequence of Phanerochaete sordida strain YK-624.</title>
        <authorList>
            <person name="Mori T."/>
            <person name="Dohra H."/>
            <person name="Suzuki T."/>
            <person name="Kawagishi H."/>
            <person name="Hirai H."/>
        </authorList>
    </citation>
    <scope>NUCLEOTIDE SEQUENCE [LARGE SCALE GENOMIC DNA]</scope>
    <source>
        <strain evidence="1 2">YK-624</strain>
    </source>
</reference>
<keyword evidence="2" id="KW-1185">Reference proteome</keyword>
<accession>A0A9P3GCW9</accession>
<name>A0A9P3GCW9_9APHY</name>
<organism evidence="1 2">
    <name type="scientific">Phanerochaete sordida</name>
    <dbReference type="NCBI Taxonomy" id="48140"/>
    <lineage>
        <taxon>Eukaryota</taxon>
        <taxon>Fungi</taxon>
        <taxon>Dikarya</taxon>
        <taxon>Basidiomycota</taxon>
        <taxon>Agaricomycotina</taxon>
        <taxon>Agaricomycetes</taxon>
        <taxon>Polyporales</taxon>
        <taxon>Phanerochaetaceae</taxon>
        <taxon>Phanerochaete</taxon>
    </lineage>
</organism>
<evidence type="ECO:0000313" key="1">
    <source>
        <dbReference type="EMBL" id="GJE92342.1"/>
    </source>
</evidence>
<dbReference type="OrthoDB" id="10572828at2759"/>